<gene>
    <name evidence="1" type="ORF">CTI12_AA396580</name>
</gene>
<dbReference type="EMBL" id="PKPP01005791">
    <property type="protein sequence ID" value="PWA58807.1"/>
    <property type="molecule type" value="Genomic_DNA"/>
</dbReference>
<accession>A0A2U1MC53</accession>
<name>A0A2U1MC53_ARTAN</name>
<organism evidence="1 2">
    <name type="scientific">Artemisia annua</name>
    <name type="common">Sweet wormwood</name>
    <dbReference type="NCBI Taxonomy" id="35608"/>
    <lineage>
        <taxon>Eukaryota</taxon>
        <taxon>Viridiplantae</taxon>
        <taxon>Streptophyta</taxon>
        <taxon>Embryophyta</taxon>
        <taxon>Tracheophyta</taxon>
        <taxon>Spermatophyta</taxon>
        <taxon>Magnoliopsida</taxon>
        <taxon>eudicotyledons</taxon>
        <taxon>Gunneridae</taxon>
        <taxon>Pentapetalae</taxon>
        <taxon>asterids</taxon>
        <taxon>campanulids</taxon>
        <taxon>Asterales</taxon>
        <taxon>Asteraceae</taxon>
        <taxon>Asteroideae</taxon>
        <taxon>Anthemideae</taxon>
        <taxon>Artemisiinae</taxon>
        <taxon>Artemisia</taxon>
    </lineage>
</organism>
<proteinExistence type="predicted"/>
<sequence length="108" mass="12327">MADKGKAVFIGDDQNGQFSLRNHRDDVWDDHSSVKDWSKVVLTDEIIDEVAKYGEEVETKYGGYENISEELQEEILEFVRKKSCDEMAEDKLNVCSMPMGHFCSVDDG</sequence>
<comment type="caution">
    <text evidence="1">The sequence shown here is derived from an EMBL/GenBank/DDBJ whole genome shotgun (WGS) entry which is preliminary data.</text>
</comment>
<dbReference type="Proteomes" id="UP000245207">
    <property type="component" value="Unassembled WGS sequence"/>
</dbReference>
<evidence type="ECO:0000313" key="1">
    <source>
        <dbReference type="EMBL" id="PWA58807.1"/>
    </source>
</evidence>
<evidence type="ECO:0000313" key="2">
    <source>
        <dbReference type="Proteomes" id="UP000245207"/>
    </source>
</evidence>
<reference evidence="1 2" key="1">
    <citation type="journal article" date="2018" name="Mol. Plant">
        <title>The genome of Artemisia annua provides insight into the evolution of Asteraceae family and artemisinin biosynthesis.</title>
        <authorList>
            <person name="Shen Q."/>
            <person name="Zhang L."/>
            <person name="Liao Z."/>
            <person name="Wang S."/>
            <person name="Yan T."/>
            <person name="Shi P."/>
            <person name="Liu M."/>
            <person name="Fu X."/>
            <person name="Pan Q."/>
            <person name="Wang Y."/>
            <person name="Lv Z."/>
            <person name="Lu X."/>
            <person name="Zhang F."/>
            <person name="Jiang W."/>
            <person name="Ma Y."/>
            <person name="Chen M."/>
            <person name="Hao X."/>
            <person name="Li L."/>
            <person name="Tang Y."/>
            <person name="Lv G."/>
            <person name="Zhou Y."/>
            <person name="Sun X."/>
            <person name="Brodelius P.E."/>
            <person name="Rose J.K.C."/>
            <person name="Tang K."/>
        </authorList>
    </citation>
    <scope>NUCLEOTIDE SEQUENCE [LARGE SCALE GENOMIC DNA]</scope>
    <source>
        <strain evidence="2">cv. Huhao1</strain>
        <tissue evidence="1">Leaf</tissue>
    </source>
</reference>
<protein>
    <submittedName>
        <fullName evidence="1">Uncharacterized protein</fullName>
    </submittedName>
</protein>
<keyword evidence="2" id="KW-1185">Reference proteome</keyword>
<dbReference type="AlphaFoldDB" id="A0A2U1MC53"/>